<dbReference type="GeneID" id="68296827"/>
<evidence type="ECO:0000313" key="2">
    <source>
        <dbReference type="Proteomes" id="UP000825890"/>
    </source>
</evidence>
<name>A0A9P3FKZ0_9PEZI</name>
<protein>
    <submittedName>
        <fullName evidence="1">Uncharacterized protein</fullName>
    </submittedName>
</protein>
<accession>A0A9P3FKZ0</accession>
<evidence type="ECO:0000313" key="1">
    <source>
        <dbReference type="EMBL" id="GIZ48179.1"/>
    </source>
</evidence>
<dbReference type="OrthoDB" id="3826115at2759"/>
<keyword evidence="2" id="KW-1185">Reference proteome</keyword>
<dbReference type="Proteomes" id="UP000825890">
    <property type="component" value="Unassembled WGS sequence"/>
</dbReference>
<comment type="caution">
    <text evidence="1">The sequence shown here is derived from an EMBL/GenBank/DDBJ whole genome shotgun (WGS) entry which is preliminary data.</text>
</comment>
<dbReference type="RefSeq" id="XP_044662666.1">
    <property type="nucleotide sequence ID" value="XM_044806731.1"/>
</dbReference>
<organism evidence="1 2">
    <name type="scientific">Cercospora kikuchii</name>
    <dbReference type="NCBI Taxonomy" id="84275"/>
    <lineage>
        <taxon>Eukaryota</taxon>
        <taxon>Fungi</taxon>
        <taxon>Dikarya</taxon>
        <taxon>Ascomycota</taxon>
        <taxon>Pezizomycotina</taxon>
        <taxon>Dothideomycetes</taxon>
        <taxon>Dothideomycetidae</taxon>
        <taxon>Mycosphaerellales</taxon>
        <taxon>Mycosphaerellaceae</taxon>
        <taxon>Cercospora</taxon>
    </lineage>
</organism>
<dbReference type="AlphaFoldDB" id="A0A9P3FKZ0"/>
<sequence length="219" mass="24999">MGIYTSVFKYIVPNRRWLMDKMKLGYKFTAMGSCLTTIMDYNVGSARAYGVLRNHSPNAWVFKTMHVTLIVTKHGRFVPCTDEFMPSHLLLPSNDNKNRAASANTSKTDYLSRYVESDWNGIKIKITFPLIDQSTSETLFIDDELYNMVPHVAYQKGTRWCNAIRYCHMSETRCVISQPIKPVLSDQTMPGPYNGVLFQIMTSLPSKSGGKRVLYIVRS</sequence>
<reference evidence="1 2" key="1">
    <citation type="submission" date="2021-01" db="EMBL/GenBank/DDBJ databases">
        <title>Cercospora kikuchii MAFF 305040 whole genome shotgun sequence.</title>
        <authorList>
            <person name="Kashiwa T."/>
            <person name="Suzuki T."/>
        </authorList>
    </citation>
    <scope>NUCLEOTIDE SEQUENCE [LARGE SCALE GENOMIC DNA]</scope>
    <source>
        <strain evidence="1 2">MAFF 305040</strain>
    </source>
</reference>
<dbReference type="EMBL" id="BOLY01000008">
    <property type="protein sequence ID" value="GIZ48179.1"/>
    <property type="molecule type" value="Genomic_DNA"/>
</dbReference>
<proteinExistence type="predicted"/>
<gene>
    <name evidence="1" type="ORF">CKM354_001125200</name>
</gene>